<comment type="pathway">
    <text evidence="8">Carbohydrate degradation; glycolysis; D-glyceraldehyde 3-phosphate and glycerone phosphate from D-glucose: step 3/4.</text>
</comment>
<dbReference type="GO" id="GO:0006002">
    <property type="term" value="P:fructose 6-phosphate metabolic process"/>
    <property type="evidence" value="ECO:0007669"/>
    <property type="project" value="InterPro"/>
</dbReference>
<dbReference type="PRINTS" id="PR00476">
    <property type="entry name" value="PHFRCTKINASE"/>
</dbReference>
<comment type="similarity">
    <text evidence="8">Belongs to the phosphofructokinase type A (PFKA) family. PPi-dependent PFK group II subfamily. Clade 'B2' sub-subfamily.</text>
</comment>
<evidence type="ECO:0000256" key="2">
    <source>
        <dbReference type="ARBA" id="ARBA00003138"/>
    </source>
</evidence>
<feature type="binding site" evidence="8">
    <location>
        <begin position="295"/>
        <end position="298"/>
    </location>
    <ligand>
        <name>substrate</name>
    </ligand>
</feature>
<keyword evidence="3 8" id="KW-0808">Transferase</keyword>
<comment type="function">
    <text evidence="2 8">Catalyzes the phosphorylation of D-fructose 6-phosphate, the first committing step of glycolysis. Uses inorganic phosphate (PPi) as phosphoryl donor instead of ATP like common ATP-dependent phosphofructokinases (ATP-PFKs), which renders the reaction reversible, and can thus function both in glycolysis and gluconeogenesis. Consistently, PPi-PFK can replace the enzymes of both the forward (ATP-PFK) and reverse (fructose-bisphosphatase (FBPase)) reactions.</text>
</comment>
<evidence type="ECO:0000256" key="1">
    <source>
        <dbReference type="ARBA" id="ARBA00001946"/>
    </source>
</evidence>
<reference evidence="10 11" key="1">
    <citation type="journal article" date="2018" name="Arch. Microbiol.">
        <title>New insights into the metabolic potential of the phototrophic purple bacterium Rhodopila globiformis DSM 161(T) from its draft genome sequence and evidence for a vanadium-dependent nitrogenase.</title>
        <authorList>
            <person name="Imhoff J.F."/>
            <person name="Rahn T."/>
            <person name="Kunzel S."/>
            <person name="Neulinger S.C."/>
        </authorList>
    </citation>
    <scope>NUCLEOTIDE SEQUENCE [LARGE SCALE GENOMIC DNA]</scope>
    <source>
        <strain evidence="10 11">DSM 161</strain>
    </source>
</reference>
<dbReference type="SUPFAM" id="SSF53784">
    <property type="entry name" value="Phosphofructokinase"/>
    <property type="match status" value="1"/>
</dbReference>
<dbReference type="InterPro" id="IPR011404">
    <property type="entry name" value="PPi-PFK"/>
</dbReference>
<dbReference type="GO" id="GO:0005737">
    <property type="term" value="C:cytoplasm"/>
    <property type="evidence" value="ECO:0007669"/>
    <property type="project" value="UniProtKB-SubCell"/>
</dbReference>
<evidence type="ECO:0000256" key="7">
    <source>
        <dbReference type="ARBA" id="ARBA00048072"/>
    </source>
</evidence>
<keyword evidence="11" id="KW-1185">Reference proteome</keyword>
<feature type="binding site" evidence="8">
    <location>
        <begin position="180"/>
        <end position="182"/>
    </location>
    <ligand>
        <name>substrate</name>
    </ligand>
</feature>
<dbReference type="RefSeq" id="WP_104518384.1">
    <property type="nucleotide sequence ID" value="NZ_NHRY01000076.1"/>
</dbReference>
<comment type="subunit">
    <text evidence="8">Homodimer.</text>
</comment>
<name>A0A2S6NK32_RHOGL</name>
<evidence type="ECO:0000256" key="4">
    <source>
        <dbReference type="ARBA" id="ARBA00022723"/>
    </source>
</evidence>
<keyword evidence="6 8" id="KW-0460">Magnesium</keyword>
<evidence type="ECO:0000259" key="9">
    <source>
        <dbReference type="Pfam" id="PF00365"/>
    </source>
</evidence>
<proteinExistence type="inferred from homology"/>
<dbReference type="HAMAP" id="MF_01978">
    <property type="entry name" value="Phosphofructokinase_II_B2"/>
    <property type="match status" value="1"/>
</dbReference>
<accession>A0A2S6NK32</accession>
<dbReference type="Proteomes" id="UP000239724">
    <property type="component" value="Unassembled WGS sequence"/>
</dbReference>
<feature type="domain" description="Phosphofructokinase" evidence="9">
    <location>
        <begin position="5"/>
        <end position="321"/>
    </location>
</feature>
<feature type="binding site" evidence="8">
    <location>
        <position position="237"/>
    </location>
    <ligand>
        <name>substrate</name>
    </ligand>
</feature>
<evidence type="ECO:0000256" key="8">
    <source>
        <dbReference type="HAMAP-Rule" id="MF_01978"/>
    </source>
</evidence>
<dbReference type="OrthoDB" id="9802503at2"/>
<dbReference type="NCBIfam" id="NF010675">
    <property type="entry name" value="PRK14072.1"/>
    <property type="match status" value="1"/>
</dbReference>
<dbReference type="Gene3D" id="3.40.50.460">
    <property type="entry name" value="Phosphofructokinase domain"/>
    <property type="match status" value="1"/>
</dbReference>
<evidence type="ECO:0000256" key="6">
    <source>
        <dbReference type="ARBA" id="ARBA00022842"/>
    </source>
</evidence>
<comment type="caution">
    <text evidence="10">The sequence shown here is derived from an EMBL/GenBank/DDBJ whole genome shotgun (WGS) entry which is preliminary data.</text>
</comment>
<keyword evidence="8" id="KW-0324">Glycolysis</keyword>
<dbReference type="GO" id="GO:0003872">
    <property type="term" value="F:6-phosphofructokinase activity"/>
    <property type="evidence" value="ECO:0007669"/>
    <property type="project" value="UniProtKB-UniRule"/>
</dbReference>
<feature type="binding site" evidence="8">
    <location>
        <position position="108"/>
    </location>
    <ligand>
        <name>Mg(2+)</name>
        <dbReference type="ChEBI" id="CHEBI:18420"/>
        <note>catalytic</note>
    </ligand>
</feature>
<dbReference type="InterPro" id="IPR022953">
    <property type="entry name" value="ATP_PFK"/>
</dbReference>
<dbReference type="InterPro" id="IPR035966">
    <property type="entry name" value="PKF_sf"/>
</dbReference>
<dbReference type="AlphaFoldDB" id="A0A2S6NK32"/>
<comment type="subcellular location">
    <subcellularLocation>
        <location evidence="8">Cytoplasm</location>
    </subcellularLocation>
</comment>
<feature type="active site" description="Proton acceptor" evidence="8">
    <location>
        <position position="138"/>
    </location>
</feature>
<gene>
    <name evidence="8" type="primary">pfp</name>
    <name evidence="10" type="ORF">CCS01_08300</name>
</gene>
<dbReference type="GO" id="GO:0047334">
    <property type="term" value="F:diphosphate-fructose-6-phosphate 1-phosphotransferase activity"/>
    <property type="evidence" value="ECO:0007669"/>
    <property type="project" value="UniProtKB-EC"/>
</dbReference>
<feature type="site" description="Important for catalytic activity; stabilizes the transition state when the phosphoryl donor is PPi" evidence="8">
    <location>
        <position position="135"/>
    </location>
</feature>
<evidence type="ECO:0000313" key="10">
    <source>
        <dbReference type="EMBL" id="PPQ35198.1"/>
    </source>
</evidence>
<feature type="site" description="Important for catalytic activity and substrate specificity; stabilizes the transition state when the phosphoryl donor is PPi; prevents ATP from binding by mimicking the alpha-phosphate group of ATP" evidence="8">
    <location>
        <position position="109"/>
    </location>
</feature>
<dbReference type="EC" id="2.7.1.90" evidence="8"/>
<keyword evidence="4 8" id="KW-0479">Metal-binding</keyword>
<feature type="binding site" evidence="8">
    <location>
        <position position="13"/>
    </location>
    <ligand>
        <name>diphosphate</name>
        <dbReference type="ChEBI" id="CHEBI:33019"/>
    </ligand>
</feature>
<keyword evidence="5 8" id="KW-0418">Kinase</keyword>
<sequence length="404" mass="44124">MLQGKVLVAQGGGPTAVINQSLVGVVLEGRKHRNVNLVYGALHGVRGIVDEDFVDLTQETTHNLEMVGDTPSSALGSTRDKPDLKYCQEIFKVLKAHDIRYFFYIGGNDSSDTVRIVAEEARKADHPIRVVHIPKTIDNDVVLNDHTPGFPSAARFVVQAVLGANLDNRSLPGVYIGVVMGRHAGFLTAAAALGKKFPDDGPHMIYLPERTFRVESFLSDVKNAMDRYGRCVVAVSEGIHDESGQPVVTRLAKEIERDAHGNVQLSGTGALAELLTDAVKTKLGISRVRGDTFGYLQRSFIGCVSDVDQREAREVGEKAVQYAMYGDSNGSVTIERTGYYSVDYKLVPLESVAGKTRTMPDEFIAPNGTDVTDAFRLYLRPLLGKGLPDAFRLRPNRVAKILKA</sequence>
<dbReference type="Gene3D" id="3.40.50.450">
    <property type="match status" value="1"/>
</dbReference>
<comment type="activity regulation">
    <text evidence="8">Non-allosteric.</text>
</comment>
<keyword evidence="8" id="KW-0963">Cytoplasm</keyword>
<evidence type="ECO:0000313" key="11">
    <source>
        <dbReference type="Proteomes" id="UP000239724"/>
    </source>
</evidence>
<dbReference type="UniPathway" id="UPA00109">
    <property type="reaction ID" value="UER00182"/>
</dbReference>
<evidence type="ECO:0000256" key="3">
    <source>
        <dbReference type="ARBA" id="ARBA00022679"/>
    </source>
</evidence>
<evidence type="ECO:0000256" key="5">
    <source>
        <dbReference type="ARBA" id="ARBA00022777"/>
    </source>
</evidence>
<dbReference type="PIRSF" id="PIRSF036483">
    <property type="entry name" value="PFK_XF0274"/>
    <property type="match status" value="1"/>
</dbReference>
<comment type="catalytic activity">
    <reaction evidence="7 8">
        <text>beta-D-fructose 6-phosphate + diphosphate = beta-D-fructose 1,6-bisphosphate + phosphate + H(+)</text>
        <dbReference type="Rhea" id="RHEA:13613"/>
        <dbReference type="ChEBI" id="CHEBI:15378"/>
        <dbReference type="ChEBI" id="CHEBI:32966"/>
        <dbReference type="ChEBI" id="CHEBI:33019"/>
        <dbReference type="ChEBI" id="CHEBI:43474"/>
        <dbReference type="ChEBI" id="CHEBI:57634"/>
        <dbReference type="EC" id="2.7.1.90"/>
    </reaction>
</comment>
<dbReference type="InterPro" id="IPR000023">
    <property type="entry name" value="Phosphofructokinase_dom"/>
</dbReference>
<dbReference type="Pfam" id="PF00365">
    <property type="entry name" value="PFK"/>
    <property type="match status" value="1"/>
</dbReference>
<dbReference type="PANTHER" id="PTHR45770">
    <property type="entry name" value="ATP-DEPENDENT 6-PHOSPHOFRUCTOKINASE 1"/>
    <property type="match status" value="1"/>
</dbReference>
<feature type="binding site" evidence="8">
    <location>
        <begin position="136"/>
        <end position="138"/>
    </location>
    <ligand>
        <name>substrate</name>
    </ligand>
</feature>
<comment type="cofactor">
    <cofactor evidence="1 8">
        <name>Mg(2+)</name>
        <dbReference type="ChEBI" id="CHEBI:18420"/>
    </cofactor>
</comment>
<protein>
    <recommendedName>
        <fullName evidence="8">Pyrophosphate--fructose 6-phosphate 1-phosphotransferase</fullName>
        <ecNumber evidence="8">2.7.1.90</ecNumber>
    </recommendedName>
    <alternativeName>
        <fullName evidence="8">6-phosphofructokinase, pyrophosphate dependent</fullName>
    </alternativeName>
    <alternativeName>
        <fullName evidence="8">PPi-dependent phosphofructokinase</fullName>
        <shortName evidence="8">PPi-PFK</shortName>
    </alternativeName>
    <alternativeName>
        <fullName evidence="8">Pyrophosphate-dependent 6-phosphofructose-1-kinase</fullName>
    </alternativeName>
</protein>
<dbReference type="EMBL" id="NHRY01000076">
    <property type="protein sequence ID" value="PPQ35198.1"/>
    <property type="molecule type" value="Genomic_DNA"/>
</dbReference>
<dbReference type="InterPro" id="IPR050929">
    <property type="entry name" value="PFKA"/>
</dbReference>
<organism evidence="10 11">
    <name type="scientific">Rhodopila globiformis</name>
    <name type="common">Rhodopseudomonas globiformis</name>
    <dbReference type="NCBI Taxonomy" id="1071"/>
    <lineage>
        <taxon>Bacteria</taxon>
        <taxon>Pseudomonadati</taxon>
        <taxon>Pseudomonadota</taxon>
        <taxon>Alphaproteobacteria</taxon>
        <taxon>Acetobacterales</taxon>
        <taxon>Acetobacteraceae</taxon>
        <taxon>Rhodopila</taxon>
    </lineage>
</organism>
<dbReference type="GO" id="GO:0046872">
    <property type="term" value="F:metal ion binding"/>
    <property type="evidence" value="ECO:0007669"/>
    <property type="project" value="UniProtKB-KW"/>
</dbReference>